<evidence type="ECO:0000256" key="1">
    <source>
        <dbReference type="SAM" id="Phobius"/>
    </source>
</evidence>
<comment type="caution">
    <text evidence="2">The sequence shown here is derived from an EMBL/GenBank/DDBJ whole genome shotgun (WGS) entry which is preliminary data.</text>
</comment>
<keyword evidence="1" id="KW-1133">Transmembrane helix</keyword>
<keyword evidence="3" id="KW-1185">Reference proteome</keyword>
<evidence type="ECO:0000313" key="3">
    <source>
        <dbReference type="Proteomes" id="UP000276133"/>
    </source>
</evidence>
<feature type="transmembrane region" description="Helical" evidence="1">
    <location>
        <begin position="68"/>
        <end position="91"/>
    </location>
</feature>
<proteinExistence type="predicted"/>
<sequence>MSTYPLELLSALPLFILENLETSANYNNPVSSGRLEIDNHSKLVSEKQALGKSKVKPILSVCHNFRSLLAVLITFVCPVLSVSVNLSVVCFSSSCRIADSFSRILNIQQIN</sequence>
<gene>
    <name evidence="2" type="ORF">BpHYR1_020241</name>
</gene>
<protein>
    <submittedName>
        <fullName evidence="2">Uncharacterized protein</fullName>
    </submittedName>
</protein>
<reference evidence="2 3" key="1">
    <citation type="journal article" date="2018" name="Sci. Rep.">
        <title>Genomic signatures of local adaptation to the degree of environmental predictability in rotifers.</title>
        <authorList>
            <person name="Franch-Gras L."/>
            <person name="Hahn C."/>
            <person name="Garcia-Roger E.M."/>
            <person name="Carmona M.J."/>
            <person name="Serra M."/>
            <person name="Gomez A."/>
        </authorList>
    </citation>
    <scope>NUCLEOTIDE SEQUENCE [LARGE SCALE GENOMIC DNA]</scope>
    <source>
        <strain evidence="2">HYR1</strain>
    </source>
</reference>
<keyword evidence="1" id="KW-0812">Transmembrane</keyword>
<accession>A0A3M7R5W6</accession>
<organism evidence="2 3">
    <name type="scientific">Brachionus plicatilis</name>
    <name type="common">Marine rotifer</name>
    <name type="synonym">Brachionus muelleri</name>
    <dbReference type="NCBI Taxonomy" id="10195"/>
    <lineage>
        <taxon>Eukaryota</taxon>
        <taxon>Metazoa</taxon>
        <taxon>Spiralia</taxon>
        <taxon>Gnathifera</taxon>
        <taxon>Rotifera</taxon>
        <taxon>Eurotatoria</taxon>
        <taxon>Monogononta</taxon>
        <taxon>Pseudotrocha</taxon>
        <taxon>Ploima</taxon>
        <taxon>Brachionidae</taxon>
        <taxon>Brachionus</taxon>
    </lineage>
</organism>
<dbReference type="EMBL" id="REGN01004196">
    <property type="protein sequence ID" value="RNA18635.1"/>
    <property type="molecule type" value="Genomic_DNA"/>
</dbReference>
<evidence type="ECO:0000313" key="2">
    <source>
        <dbReference type="EMBL" id="RNA18635.1"/>
    </source>
</evidence>
<keyword evidence="1" id="KW-0472">Membrane</keyword>
<dbReference type="AlphaFoldDB" id="A0A3M7R5W6"/>
<name>A0A3M7R5W6_BRAPC</name>
<dbReference type="Proteomes" id="UP000276133">
    <property type="component" value="Unassembled WGS sequence"/>
</dbReference>